<name>A0A382WNM5_9ZZZZ</name>
<evidence type="ECO:0000313" key="2">
    <source>
        <dbReference type="EMBL" id="SVD59738.1"/>
    </source>
</evidence>
<dbReference type="InterPro" id="IPR042307">
    <property type="entry name" value="Reeler_sf"/>
</dbReference>
<dbReference type="EMBL" id="UINC01160862">
    <property type="protein sequence ID" value="SVD59738.1"/>
    <property type="molecule type" value="Genomic_DNA"/>
</dbReference>
<protein>
    <recommendedName>
        <fullName evidence="3">Reelin domain-containing protein</fullName>
    </recommendedName>
</protein>
<keyword evidence="1" id="KW-0472">Membrane</keyword>
<proteinExistence type="predicted"/>
<gene>
    <name evidence="2" type="ORF">METZ01_LOCUS412592</name>
</gene>
<feature type="non-terminal residue" evidence="2">
    <location>
        <position position="220"/>
    </location>
</feature>
<organism evidence="2">
    <name type="scientific">marine metagenome</name>
    <dbReference type="NCBI Taxonomy" id="408172"/>
    <lineage>
        <taxon>unclassified sequences</taxon>
        <taxon>metagenomes</taxon>
        <taxon>ecological metagenomes</taxon>
    </lineage>
</organism>
<feature type="non-terminal residue" evidence="2">
    <location>
        <position position="1"/>
    </location>
</feature>
<dbReference type="NCBIfam" id="NF041895">
    <property type="entry name" value="choice_anch_V"/>
    <property type="match status" value="1"/>
</dbReference>
<keyword evidence="1" id="KW-1133">Transmembrane helix</keyword>
<evidence type="ECO:0008006" key="3">
    <source>
        <dbReference type="Google" id="ProtNLM"/>
    </source>
</evidence>
<reference evidence="2" key="1">
    <citation type="submission" date="2018-05" db="EMBL/GenBank/DDBJ databases">
        <authorList>
            <person name="Lanie J.A."/>
            <person name="Ng W.-L."/>
            <person name="Kazmierczak K.M."/>
            <person name="Andrzejewski T.M."/>
            <person name="Davidsen T.M."/>
            <person name="Wayne K.J."/>
            <person name="Tettelin H."/>
            <person name="Glass J.I."/>
            <person name="Rusch D."/>
            <person name="Podicherti R."/>
            <person name="Tsui H.-C.T."/>
            <person name="Winkler M.E."/>
        </authorList>
    </citation>
    <scope>NUCLEOTIDE SEQUENCE</scope>
</reference>
<keyword evidence="1" id="KW-0812">Transmembrane</keyword>
<accession>A0A382WNM5</accession>
<dbReference type="AlphaFoldDB" id="A0A382WNM5"/>
<evidence type="ECO:0000256" key="1">
    <source>
        <dbReference type="SAM" id="Phobius"/>
    </source>
</evidence>
<sequence>VSILFAVSAFPTANTQPTGIDSGLADMVEANGCSCHGTEPTAGVGISLSMPNNFTAGMTYTLTLNISGGPSPMEGGNQGGFFITASSGTLDSIDDNVWKPEGRTHLTHNEDGNNNREWSFNWTAPESDSIVVTFKAYANSVNGDADGSSGGSGGDNWNGASFTLSGINAAVVVDDHGELSTPQKLIYAITIIAVTLGVVIIGNRMVTKEQSFEEVLKCYW</sequence>
<feature type="transmembrane region" description="Helical" evidence="1">
    <location>
        <begin position="185"/>
        <end position="202"/>
    </location>
</feature>
<dbReference type="Gene3D" id="2.60.40.4060">
    <property type="entry name" value="Reeler domain"/>
    <property type="match status" value="1"/>
</dbReference>